<dbReference type="InterPro" id="IPR011032">
    <property type="entry name" value="GroES-like_sf"/>
</dbReference>
<dbReference type="GO" id="GO:0032440">
    <property type="term" value="F:2-alkenal reductase [NAD(P)H] activity"/>
    <property type="evidence" value="ECO:0007669"/>
    <property type="project" value="TreeGrafter"/>
</dbReference>
<keyword evidence="1" id="KW-0560">Oxidoreductase</keyword>
<dbReference type="Gene3D" id="3.90.180.10">
    <property type="entry name" value="Medium-chain alcohol dehydrogenases, catalytic domain"/>
    <property type="match status" value="1"/>
</dbReference>
<organism evidence="4 5">
    <name type="scientific">Citrus unshiu</name>
    <name type="common">Satsuma mandarin</name>
    <name type="synonym">Citrus nobilis var. unshiu</name>
    <dbReference type="NCBI Taxonomy" id="55188"/>
    <lineage>
        <taxon>Eukaryota</taxon>
        <taxon>Viridiplantae</taxon>
        <taxon>Streptophyta</taxon>
        <taxon>Embryophyta</taxon>
        <taxon>Tracheophyta</taxon>
        <taxon>Spermatophyta</taxon>
        <taxon>Magnoliopsida</taxon>
        <taxon>eudicotyledons</taxon>
        <taxon>Gunneridae</taxon>
        <taxon>Pentapetalae</taxon>
        <taxon>rosids</taxon>
        <taxon>malvids</taxon>
        <taxon>Sapindales</taxon>
        <taxon>Rutaceae</taxon>
        <taxon>Aurantioideae</taxon>
        <taxon>Citrus</taxon>
    </lineage>
</organism>
<dbReference type="Proteomes" id="UP000236630">
    <property type="component" value="Unassembled WGS sequence"/>
</dbReference>
<name>A0A2H5QFC4_CITUN</name>
<evidence type="ECO:0000313" key="5">
    <source>
        <dbReference type="Proteomes" id="UP000236630"/>
    </source>
</evidence>
<feature type="domain" description="Alcohol dehydrogenase-like C-terminal" evidence="2">
    <location>
        <begin position="170"/>
        <end position="228"/>
    </location>
</feature>
<dbReference type="PANTHER" id="PTHR43205">
    <property type="entry name" value="PROSTAGLANDIN REDUCTASE"/>
    <property type="match status" value="1"/>
</dbReference>
<evidence type="ECO:0000259" key="2">
    <source>
        <dbReference type="Pfam" id="PF00107"/>
    </source>
</evidence>
<dbReference type="PANTHER" id="PTHR43205:SF7">
    <property type="entry name" value="PROSTAGLANDIN REDUCTASE 1"/>
    <property type="match status" value="1"/>
</dbReference>
<dbReference type="EMBL" id="BDQV01000347">
    <property type="protein sequence ID" value="GAY63338.1"/>
    <property type="molecule type" value="Genomic_DNA"/>
</dbReference>
<gene>
    <name evidence="4" type="ORF">CUMW_224730</name>
</gene>
<feature type="non-terminal residue" evidence="4">
    <location>
        <position position="268"/>
    </location>
</feature>
<sequence length="268" mass="29534">MAAEQEAVRNKRVILSNYVTGFPKESDMKITCGSIKLKVADGLKDTVLLKNLYISCDPYMRERMSKLDRPSFVDSFHPGEPINGYGVAKVLDSTHPNYAKDDLVCGFMGWEEYSVVTAPQLLIKIQHTDVPLSYYTGILGMPGVTAYAGLYEVCSPKKGEYVYASAASGAVGQPVGQFAKLAGCYVVGSAGSKEKVDLLKNKFGFNDAFNYKEEPDLDAALKRSAATNASTIIFHFNIYYRALVIWLKCVSRSRNCNFTSVLCFKETG</sequence>
<dbReference type="SUPFAM" id="SSF50129">
    <property type="entry name" value="GroES-like"/>
    <property type="match status" value="1"/>
</dbReference>
<dbReference type="Gene3D" id="3.40.50.720">
    <property type="entry name" value="NAD(P)-binding Rossmann-like Domain"/>
    <property type="match status" value="1"/>
</dbReference>
<reference evidence="4 5" key="1">
    <citation type="journal article" date="2017" name="Front. Genet.">
        <title>Draft sequencing of the heterozygous diploid genome of Satsuma (Citrus unshiu Marc.) using a hybrid assembly approach.</title>
        <authorList>
            <person name="Shimizu T."/>
            <person name="Tanizawa Y."/>
            <person name="Mochizuki T."/>
            <person name="Nagasaki H."/>
            <person name="Yoshioka T."/>
            <person name="Toyoda A."/>
            <person name="Fujiyama A."/>
            <person name="Kaminuma E."/>
            <person name="Nakamura Y."/>
        </authorList>
    </citation>
    <scope>NUCLEOTIDE SEQUENCE [LARGE SCALE GENOMIC DNA]</scope>
    <source>
        <strain evidence="5">cv. Miyagawa wase</strain>
    </source>
</reference>
<evidence type="ECO:0008006" key="6">
    <source>
        <dbReference type="Google" id="ProtNLM"/>
    </source>
</evidence>
<dbReference type="InterPro" id="IPR036291">
    <property type="entry name" value="NAD(P)-bd_dom_sf"/>
</dbReference>
<accession>A0A2H5QFC4</accession>
<dbReference type="SUPFAM" id="SSF51735">
    <property type="entry name" value="NAD(P)-binding Rossmann-fold domains"/>
    <property type="match status" value="1"/>
</dbReference>
<dbReference type="InterPro" id="IPR041694">
    <property type="entry name" value="ADH_N_2"/>
</dbReference>
<evidence type="ECO:0000313" key="4">
    <source>
        <dbReference type="EMBL" id="GAY63338.1"/>
    </source>
</evidence>
<keyword evidence="5" id="KW-1185">Reference proteome</keyword>
<comment type="caution">
    <text evidence="4">The sequence shown here is derived from an EMBL/GenBank/DDBJ whole genome shotgun (WGS) entry which is preliminary data.</text>
</comment>
<dbReference type="InterPro" id="IPR045010">
    <property type="entry name" value="MDR_fam"/>
</dbReference>
<protein>
    <recommendedName>
        <fullName evidence="6">Oxidoreductase N-terminal domain-containing protein</fullName>
    </recommendedName>
</protein>
<evidence type="ECO:0000259" key="3">
    <source>
        <dbReference type="Pfam" id="PF16884"/>
    </source>
</evidence>
<dbReference type="Pfam" id="PF00107">
    <property type="entry name" value="ADH_zinc_N"/>
    <property type="match status" value="1"/>
</dbReference>
<proteinExistence type="predicted"/>
<evidence type="ECO:0000256" key="1">
    <source>
        <dbReference type="ARBA" id="ARBA00023002"/>
    </source>
</evidence>
<dbReference type="InterPro" id="IPR013149">
    <property type="entry name" value="ADH-like_C"/>
</dbReference>
<feature type="domain" description="Oxidoreductase N-terminal" evidence="3">
    <location>
        <begin position="11"/>
        <end position="121"/>
    </location>
</feature>
<dbReference type="GO" id="GO:0006979">
    <property type="term" value="P:response to oxidative stress"/>
    <property type="evidence" value="ECO:0007669"/>
    <property type="project" value="TreeGrafter"/>
</dbReference>
<dbReference type="Pfam" id="PF16884">
    <property type="entry name" value="ADH_N_2"/>
    <property type="match status" value="1"/>
</dbReference>
<dbReference type="AlphaFoldDB" id="A0A2H5QFC4"/>